<reference evidence="9 11" key="1">
    <citation type="submission" date="2017-01" db="EMBL/GenBank/DDBJ databases">
        <authorList>
            <person name="Varghese N."/>
            <person name="Submissions S."/>
        </authorList>
    </citation>
    <scope>NUCLEOTIDE SEQUENCE [LARGE SCALE GENOMIC DNA]</scope>
    <source>
        <strain evidence="9 11">ATCC 27950</strain>
    </source>
</reference>
<dbReference type="InterPro" id="IPR018393">
    <property type="entry name" value="NADHpl_OxRdtase_5_subgr"/>
</dbReference>
<dbReference type="InterPro" id="IPR001750">
    <property type="entry name" value="ND/Mrp_TM"/>
</dbReference>
<evidence type="ECO:0000313" key="10">
    <source>
        <dbReference type="EMBL" id="SUX42657.1"/>
    </source>
</evidence>
<dbReference type="InterPro" id="IPR003945">
    <property type="entry name" value="NU5C-like"/>
</dbReference>
<organism evidence="10 12">
    <name type="scientific">Chryseobacterium indoltheticum</name>
    <dbReference type="NCBI Taxonomy" id="254"/>
    <lineage>
        <taxon>Bacteria</taxon>
        <taxon>Pseudomonadati</taxon>
        <taxon>Bacteroidota</taxon>
        <taxon>Flavobacteriia</taxon>
        <taxon>Flavobacteriales</taxon>
        <taxon>Weeksellaceae</taxon>
        <taxon>Chryseobacterium group</taxon>
        <taxon>Chryseobacterium</taxon>
    </lineage>
</organism>
<dbReference type="AlphaFoldDB" id="A0A381F833"/>
<feature type="transmembrane region" description="Helical" evidence="6">
    <location>
        <begin position="278"/>
        <end position="299"/>
    </location>
</feature>
<feature type="domain" description="NADH-Ubiquinone oxidoreductase (complex I) chain 5 N-terminal" evidence="8">
    <location>
        <begin position="67"/>
        <end position="117"/>
    </location>
</feature>
<protein>
    <submittedName>
        <fullName evidence="10">NADH-quinone oxidoreductase subunit L</fullName>
        <ecNumber evidence="10">1.6.5.11</ecNumber>
    </submittedName>
</protein>
<feature type="transmembrane region" description="Helical" evidence="6">
    <location>
        <begin position="29"/>
        <end position="51"/>
    </location>
</feature>
<dbReference type="InterPro" id="IPR001516">
    <property type="entry name" value="Proton_antipo_N"/>
</dbReference>
<evidence type="ECO:0000256" key="5">
    <source>
        <dbReference type="RuleBase" id="RU000320"/>
    </source>
</evidence>
<dbReference type="Proteomes" id="UP000185725">
    <property type="component" value="Unassembled WGS sequence"/>
</dbReference>
<dbReference type="Proteomes" id="UP000255231">
    <property type="component" value="Unassembled WGS sequence"/>
</dbReference>
<keyword evidence="3 6" id="KW-1133">Transmembrane helix</keyword>
<evidence type="ECO:0000256" key="1">
    <source>
        <dbReference type="ARBA" id="ARBA00004127"/>
    </source>
</evidence>
<accession>A0A381F833</accession>
<sequence length="637" mass="70667">MENLIYAIVLLPLIGFLINGLFGKNLPKIVVGSLATAAVFASFCIAVSLFLNFDSESPAVVVKAFEWFRVNGVQINFGFQIDQLSLMMVMIITGIGSLIHLYSIGYMSHDKGFYKFFTYLNLFIFSMLLLVMGSNYMILFIGWEGVGLCSYLLIGFWYTNEEYGKAARKAFIMNRIGDLGLLIGIFMIASQTNSVDYISVAQNASKFELDGTIIIFITASLFIGAVGKSAQVPLYTWLPDAMAGPTPVSALIHAATMVTAGIYLVVRSNFLFTLAPTVQGGILLIGFLTAALAGFYALRQNDIKKVLAYSTVSQLGFMFIALGLGAYSTAMFHVMTHAFFKALLFLGAGSVIHAMSNEQDMRFMGGLKKYIPITHITFLIGTLAISGFPLLSGMISKDEILVAAFAKNPIYWVMLFILAATTAAYMFRLYYLTFHGEFRGTQEQKHHLHESPMNMTLPLIVLAILSVIGGFINLPHFIGHGHYAKLMEWLKPVLTPESFKQMEMTLSGVDFNTEMILLGATILMFFTVWFIVKNMYVNKKKMALAEEEYTGWEKLSAKKLYVDELYNALIVKTFEGLGRGGKMFDKGVLDRVVDYIGEGAEDSGKSMKRIQNGNVENYVLIMTLAVGIILIVNFILQ</sequence>
<feature type="transmembrane region" description="Helical" evidence="6">
    <location>
        <begin position="170"/>
        <end position="189"/>
    </location>
</feature>
<keyword evidence="4 6" id="KW-0472">Membrane</keyword>
<evidence type="ECO:0000259" key="8">
    <source>
        <dbReference type="Pfam" id="PF00662"/>
    </source>
</evidence>
<feature type="transmembrane region" description="Helical" evidence="6">
    <location>
        <begin position="248"/>
        <end position="266"/>
    </location>
</feature>
<dbReference type="Gene3D" id="1.20.5.2700">
    <property type="match status" value="1"/>
</dbReference>
<dbReference type="GO" id="GO:0003954">
    <property type="term" value="F:NADH dehydrogenase activity"/>
    <property type="evidence" value="ECO:0007669"/>
    <property type="project" value="TreeGrafter"/>
</dbReference>
<dbReference type="PANTHER" id="PTHR42829">
    <property type="entry name" value="NADH-UBIQUINONE OXIDOREDUCTASE CHAIN 5"/>
    <property type="match status" value="1"/>
</dbReference>
<name>A0A381F833_9FLAO</name>
<dbReference type="PRINTS" id="PR01435">
    <property type="entry name" value="NPOXDRDTASE5"/>
</dbReference>
<feature type="transmembrane region" description="Helical" evidence="6">
    <location>
        <begin position="376"/>
        <end position="395"/>
    </location>
</feature>
<feature type="transmembrane region" description="Helical" evidence="6">
    <location>
        <begin position="209"/>
        <end position="227"/>
    </location>
</feature>
<dbReference type="Pfam" id="PF00361">
    <property type="entry name" value="Proton_antipo_M"/>
    <property type="match status" value="1"/>
</dbReference>
<proteinExistence type="predicted"/>
<feature type="transmembrane region" description="Helical" evidence="6">
    <location>
        <begin position="6"/>
        <end position="22"/>
    </location>
</feature>
<dbReference type="GeneID" id="303672924"/>
<dbReference type="GO" id="GO:0015990">
    <property type="term" value="P:electron transport coupled proton transport"/>
    <property type="evidence" value="ECO:0007669"/>
    <property type="project" value="TreeGrafter"/>
</dbReference>
<evidence type="ECO:0000256" key="4">
    <source>
        <dbReference type="ARBA" id="ARBA00023136"/>
    </source>
</evidence>
<feature type="transmembrane region" description="Helical" evidence="6">
    <location>
        <begin position="615"/>
        <end position="636"/>
    </location>
</feature>
<evidence type="ECO:0000313" key="11">
    <source>
        <dbReference type="Proteomes" id="UP000185725"/>
    </source>
</evidence>
<dbReference type="NCBIfam" id="NF005141">
    <property type="entry name" value="PRK06590.1"/>
    <property type="match status" value="1"/>
</dbReference>
<keyword evidence="11" id="KW-1185">Reference proteome</keyword>
<feature type="transmembrane region" description="Helical" evidence="6">
    <location>
        <begin position="138"/>
        <end position="158"/>
    </location>
</feature>
<dbReference type="GO" id="GO:0008137">
    <property type="term" value="F:NADH dehydrogenase (ubiquinone) activity"/>
    <property type="evidence" value="ECO:0007669"/>
    <property type="project" value="InterPro"/>
</dbReference>
<feature type="transmembrane region" description="Helical" evidence="6">
    <location>
        <begin position="116"/>
        <end position="132"/>
    </location>
</feature>
<gene>
    <name evidence="10" type="primary">nuoL</name>
    <name evidence="10" type="ORF">NCTC13560_01479</name>
    <name evidence="9" type="ORF">SAMN05421682_101350</name>
</gene>
<evidence type="ECO:0000313" key="12">
    <source>
        <dbReference type="Proteomes" id="UP000255231"/>
    </source>
</evidence>
<dbReference type="Pfam" id="PF00662">
    <property type="entry name" value="Proton_antipo_N"/>
    <property type="match status" value="1"/>
</dbReference>
<feature type="transmembrane region" description="Helical" evidence="6">
    <location>
        <begin position="455"/>
        <end position="478"/>
    </location>
</feature>
<feature type="domain" description="NADH:quinone oxidoreductase/Mrp antiporter transmembrane" evidence="7">
    <location>
        <begin position="135"/>
        <end position="418"/>
    </location>
</feature>
<keyword evidence="10" id="KW-0560">Oxidoreductase</keyword>
<dbReference type="OrthoDB" id="9807568at2"/>
<dbReference type="EC" id="1.6.5.11" evidence="10"/>
<dbReference type="PRINTS" id="PR01434">
    <property type="entry name" value="NADHDHGNASE5"/>
</dbReference>
<feature type="transmembrane region" description="Helical" evidence="6">
    <location>
        <begin position="334"/>
        <end position="355"/>
    </location>
</feature>
<evidence type="ECO:0000259" key="7">
    <source>
        <dbReference type="Pfam" id="PF00361"/>
    </source>
</evidence>
<evidence type="ECO:0000256" key="3">
    <source>
        <dbReference type="ARBA" id="ARBA00022989"/>
    </source>
</evidence>
<dbReference type="EMBL" id="UFVS01000001">
    <property type="protein sequence ID" value="SUX42657.1"/>
    <property type="molecule type" value="Genomic_DNA"/>
</dbReference>
<keyword evidence="2 5" id="KW-0812">Transmembrane</keyword>
<evidence type="ECO:0000256" key="2">
    <source>
        <dbReference type="ARBA" id="ARBA00022692"/>
    </source>
</evidence>
<dbReference type="NCBIfam" id="TIGR01974">
    <property type="entry name" value="NDH_I_L"/>
    <property type="match status" value="1"/>
</dbReference>
<dbReference type="PANTHER" id="PTHR42829:SF2">
    <property type="entry name" value="NADH-UBIQUINONE OXIDOREDUCTASE CHAIN 5"/>
    <property type="match status" value="1"/>
</dbReference>
<dbReference type="GO" id="GO:0016020">
    <property type="term" value="C:membrane"/>
    <property type="evidence" value="ECO:0007669"/>
    <property type="project" value="UniProtKB-SubCell"/>
</dbReference>
<evidence type="ECO:0000256" key="6">
    <source>
        <dbReference type="SAM" id="Phobius"/>
    </source>
</evidence>
<comment type="subcellular location">
    <subcellularLocation>
        <location evidence="1">Endomembrane system</location>
        <topology evidence="1">Multi-pass membrane protein</topology>
    </subcellularLocation>
    <subcellularLocation>
        <location evidence="5">Membrane</location>
        <topology evidence="5">Multi-pass membrane protein</topology>
    </subcellularLocation>
</comment>
<reference evidence="10 12" key="2">
    <citation type="submission" date="2018-06" db="EMBL/GenBank/DDBJ databases">
        <authorList>
            <consortium name="Pathogen Informatics"/>
            <person name="Doyle S."/>
        </authorList>
    </citation>
    <scope>NUCLEOTIDE SEQUENCE [LARGE SCALE GENOMIC DNA]</scope>
    <source>
        <strain evidence="10 12">NCTC13560</strain>
    </source>
</reference>
<feature type="transmembrane region" description="Helical" evidence="6">
    <location>
        <begin position="84"/>
        <end position="104"/>
    </location>
</feature>
<evidence type="ECO:0000313" key="9">
    <source>
        <dbReference type="EMBL" id="SIP92392.1"/>
    </source>
</evidence>
<feature type="transmembrane region" description="Helical" evidence="6">
    <location>
        <begin position="515"/>
        <end position="532"/>
    </location>
</feature>
<dbReference type="EMBL" id="FTMF01000001">
    <property type="protein sequence ID" value="SIP92392.1"/>
    <property type="molecule type" value="Genomic_DNA"/>
</dbReference>
<feature type="transmembrane region" description="Helical" evidence="6">
    <location>
        <begin position="306"/>
        <end position="328"/>
    </location>
</feature>
<dbReference type="GO" id="GO:0042773">
    <property type="term" value="P:ATP synthesis coupled electron transport"/>
    <property type="evidence" value="ECO:0007669"/>
    <property type="project" value="InterPro"/>
</dbReference>
<dbReference type="GO" id="GO:0012505">
    <property type="term" value="C:endomembrane system"/>
    <property type="evidence" value="ECO:0007669"/>
    <property type="project" value="UniProtKB-SubCell"/>
</dbReference>
<feature type="transmembrane region" description="Helical" evidence="6">
    <location>
        <begin position="410"/>
        <end position="434"/>
    </location>
</feature>
<dbReference type="RefSeq" id="WP_076557782.1">
    <property type="nucleotide sequence ID" value="NZ_CP033929.1"/>
</dbReference>
<dbReference type="KEGG" id="cil:EG358_04370"/>